<sequence length="511" mass="57116">MNYEAERVIWMKRQRSAAIAIAVFMFILCLSLFQLFIPSASAQAAIPEDEIDRYIQAKMKQNNIPGLAVAITRHDEIIYSKGYGSTSEQRPITADTPFAVASLSKSFTALAVMQLVEAGKVNLDKPVAAYIPSYQPSDPRGSTITVRQLLNHTSGITDTVYPDMTIKPQPYSLDEVVQRLNAVTLHSDPGKQFRYNNTNYQLLAGLVEAVSHETFPEYLQRHIFGPLEMNRTLDVANTNQFQSMFGNYLSQGHYLLFGKPVAAEEPEWFVEGAAGMVSTVNDMAKWLQLQLNHGNYKNAQLLSGEGIDAMHAPSDPSNGYGMGWEISKTEDGKKRIQHGGILWTYKAEEILLPDEGLGVVVLFNSGLNAFVDYYSFASGLSGVLTSRPPEDSFLTSSNLELGMGIILLITVLMGLRSLARLKEWEERYKRRSRWRMLLSYIFTLFPCYVLISVPQIITFIGGGRVLSLEGIFMMMPSIVIWLAVASLQSIVIVVLRVFRTVRLQKIVKATK</sequence>
<evidence type="ECO:0000313" key="3">
    <source>
        <dbReference type="EMBL" id="CAG7645028.1"/>
    </source>
</evidence>
<dbReference type="EMBL" id="CAJVCE010000009">
    <property type="protein sequence ID" value="CAG7645028.1"/>
    <property type="molecule type" value="Genomic_DNA"/>
</dbReference>
<evidence type="ECO:0000259" key="2">
    <source>
        <dbReference type="Pfam" id="PF00144"/>
    </source>
</evidence>
<evidence type="ECO:0000256" key="1">
    <source>
        <dbReference type="SAM" id="Phobius"/>
    </source>
</evidence>
<keyword evidence="1" id="KW-1133">Transmembrane helix</keyword>
<comment type="caution">
    <text evidence="3">The sequence shown here is derived from an EMBL/GenBank/DDBJ whole genome shotgun (WGS) entry which is preliminary data.</text>
</comment>
<dbReference type="InterPro" id="IPR001466">
    <property type="entry name" value="Beta-lactam-related"/>
</dbReference>
<dbReference type="Proteomes" id="UP000730618">
    <property type="component" value="Unassembled WGS sequence"/>
</dbReference>
<keyword evidence="1" id="KW-0472">Membrane</keyword>
<organism evidence="3 4">
    <name type="scientific">Paenibacillus allorhizosphaerae</name>
    <dbReference type="NCBI Taxonomy" id="2849866"/>
    <lineage>
        <taxon>Bacteria</taxon>
        <taxon>Bacillati</taxon>
        <taxon>Bacillota</taxon>
        <taxon>Bacilli</taxon>
        <taxon>Bacillales</taxon>
        <taxon>Paenibacillaceae</taxon>
        <taxon>Paenibacillus</taxon>
    </lineage>
</organism>
<name>A0ABM8VJ39_9BACL</name>
<keyword evidence="1" id="KW-0812">Transmembrane</keyword>
<accession>A0ABM8VJ39</accession>
<dbReference type="Pfam" id="PF00144">
    <property type="entry name" value="Beta-lactamase"/>
    <property type="match status" value="1"/>
</dbReference>
<keyword evidence="4" id="KW-1185">Reference proteome</keyword>
<gene>
    <name evidence="3" type="primary">flp</name>
    <name evidence="3" type="ORF">PAECIP111802_03412</name>
</gene>
<feature type="transmembrane region" description="Helical" evidence="1">
    <location>
        <begin position="478"/>
        <end position="498"/>
    </location>
</feature>
<reference evidence="3 4" key="1">
    <citation type="submission" date="2021-06" db="EMBL/GenBank/DDBJ databases">
        <authorList>
            <person name="Criscuolo A."/>
        </authorList>
    </citation>
    <scope>NUCLEOTIDE SEQUENCE [LARGE SCALE GENOMIC DNA]</scope>
    <source>
        <strain evidence="4">CIP 111802</strain>
    </source>
</reference>
<dbReference type="PANTHER" id="PTHR46825">
    <property type="entry name" value="D-ALANYL-D-ALANINE-CARBOXYPEPTIDASE/ENDOPEPTIDASE AMPH"/>
    <property type="match status" value="1"/>
</dbReference>
<dbReference type="PANTHER" id="PTHR46825:SF9">
    <property type="entry name" value="BETA-LACTAMASE-RELATED DOMAIN-CONTAINING PROTEIN"/>
    <property type="match status" value="1"/>
</dbReference>
<feature type="transmembrane region" description="Helical" evidence="1">
    <location>
        <begin position="440"/>
        <end position="466"/>
    </location>
</feature>
<feature type="domain" description="Beta-lactamase-related" evidence="2">
    <location>
        <begin position="51"/>
        <end position="366"/>
    </location>
</feature>
<evidence type="ECO:0000313" key="4">
    <source>
        <dbReference type="Proteomes" id="UP000730618"/>
    </source>
</evidence>
<feature type="transmembrane region" description="Helical" evidence="1">
    <location>
        <begin position="401"/>
        <end position="419"/>
    </location>
</feature>
<dbReference type="InterPro" id="IPR050491">
    <property type="entry name" value="AmpC-like"/>
</dbReference>
<protein>
    <submittedName>
        <fullName evidence="3">Protein flp</fullName>
    </submittedName>
</protein>
<proteinExistence type="predicted"/>